<dbReference type="AlphaFoldDB" id="A0A1R3J359"/>
<evidence type="ECO:0000313" key="1">
    <source>
        <dbReference type="EMBL" id="OMO89259.1"/>
    </source>
</evidence>
<sequence>MAPEREGSELWRVNERFLWDLCLVMIEVSRDREFIHELEEIGLRKAAELA</sequence>
<keyword evidence="2" id="KW-1185">Reference proteome</keyword>
<accession>A0A1R3J359</accession>
<protein>
    <submittedName>
        <fullName evidence="1">Uncharacterized protein</fullName>
    </submittedName>
</protein>
<comment type="caution">
    <text evidence="1">The sequence shown here is derived from an EMBL/GenBank/DDBJ whole genome shotgun (WGS) entry which is preliminary data.</text>
</comment>
<name>A0A1R3J359_9ROSI</name>
<reference evidence="2" key="1">
    <citation type="submission" date="2013-09" db="EMBL/GenBank/DDBJ databases">
        <title>Corchorus olitorius genome sequencing.</title>
        <authorList>
            <person name="Alam M."/>
            <person name="Haque M.S."/>
            <person name="Islam M.S."/>
            <person name="Emdad E.M."/>
            <person name="Islam M.M."/>
            <person name="Ahmed B."/>
            <person name="Halim A."/>
            <person name="Hossen Q.M.M."/>
            <person name="Hossain M.Z."/>
            <person name="Ahmed R."/>
            <person name="Khan M.M."/>
            <person name="Islam R."/>
            <person name="Rashid M.M."/>
            <person name="Khan S.A."/>
            <person name="Rahman M.S."/>
            <person name="Alam M."/>
            <person name="Yahiya A.S."/>
            <person name="Khan M.S."/>
            <person name="Azam M.S."/>
            <person name="Haque T."/>
            <person name="Lashkar M.Z.H."/>
            <person name="Akhand A.I."/>
            <person name="Morshed G."/>
            <person name="Roy S."/>
            <person name="Uddin K.S."/>
            <person name="Rabeya T."/>
            <person name="Hossain A.S."/>
            <person name="Chowdhury A."/>
            <person name="Snigdha A.R."/>
            <person name="Mortoza M.S."/>
            <person name="Matin S.A."/>
            <person name="Hoque S.M.E."/>
            <person name="Islam M.K."/>
            <person name="Roy D.K."/>
            <person name="Haider R."/>
            <person name="Moosa M.M."/>
            <person name="Elias S.M."/>
            <person name="Hasan A.M."/>
            <person name="Jahan S."/>
            <person name="Shafiuddin M."/>
            <person name="Mahmood N."/>
            <person name="Shommy N.S."/>
        </authorList>
    </citation>
    <scope>NUCLEOTIDE SEQUENCE [LARGE SCALE GENOMIC DNA]</scope>
    <source>
        <strain evidence="2">cv. O-4</strain>
    </source>
</reference>
<dbReference type="EMBL" id="AWUE01016862">
    <property type="protein sequence ID" value="OMO89259.1"/>
    <property type="molecule type" value="Genomic_DNA"/>
</dbReference>
<dbReference type="Proteomes" id="UP000187203">
    <property type="component" value="Unassembled WGS sequence"/>
</dbReference>
<organism evidence="1 2">
    <name type="scientific">Corchorus olitorius</name>
    <dbReference type="NCBI Taxonomy" id="93759"/>
    <lineage>
        <taxon>Eukaryota</taxon>
        <taxon>Viridiplantae</taxon>
        <taxon>Streptophyta</taxon>
        <taxon>Embryophyta</taxon>
        <taxon>Tracheophyta</taxon>
        <taxon>Spermatophyta</taxon>
        <taxon>Magnoliopsida</taxon>
        <taxon>eudicotyledons</taxon>
        <taxon>Gunneridae</taxon>
        <taxon>Pentapetalae</taxon>
        <taxon>rosids</taxon>
        <taxon>malvids</taxon>
        <taxon>Malvales</taxon>
        <taxon>Malvaceae</taxon>
        <taxon>Grewioideae</taxon>
        <taxon>Apeibeae</taxon>
        <taxon>Corchorus</taxon>
    </lineage>
</organism>
<proteinExistence type="predicted"/>
<gene>
    <name evidence="1" type="ORF">COLO4_19834</name>
</gene>
<evidence type="ECO:0000313" key="2">
    <source>
        <dbReference type="Proteomes" id="UP000187203"/>
    </source>
</evidence>